<dbReference type="KEGG" id="tca:664042"/>
<dbReference type="PANTHER" id="PTHR12317">
    <property type="entry name" value="DIACYLGLYCEROL O-ACYLTRANSFERASE"/>
    <property type="match status" value="1"/>
</dbReference>
<comment type="subcellular location">
    <subcellularLocation>
        <location evidence="1 11">Endoplasmic reticulum membrane</location>
        <topology evidence="1 11">Multi-pass membrane protein</topology>
    </subcellularLocation>
</comment>
<evidence type="ECO:0000256" key="3">
    <source>
        <dbReference type="ARBA" id="ARBA00022516"/>
    </source>
</evidence>
<dbReference type="Pfam" id="PF03982">
    <property type="entry name" value="DAGAT"/>
    <property type="match status" value="1"/>
</dbReference>
<comment type="similarity">
    <text evidence="2 11">Belongs to the diacylglycerol acyltransferase family.</text>
</comment>
<evidence type="ECO:0000256" key="2">
    <source>
        <dbReference type="ARBA" id="ARBA00005420"/>
    </source>
</evidence>
<keyword evidence="5 11" id="KW-0812">Transmembrane</keyword>
<dbReference type="EMBL" id="KQ971312">
    <property type="protein sequence ID" value="EEZ98239.1"/>
    <property type="molecule type" value="Genomic_DNA"/>
</dbReference>
<evidence type="ECO:0000256" key="6">
    <source>
        <dbReference type="ARBA" id="ARBA00022824"/>
    </source>
</evidence>
<dbReference type="STRING" id="7070.D6W8X6"/>
<dbReference type="PhylomeDB" id="D6W8X6"/>
<evidence type="ECO:0000256" key="7">
    <source>
        <dbReference type="ARBA" id="ARBA00022989"/>
    </source>
</evidence>
<dbReference type="eggNOG" id="KOG0831">
    <property type="taxonomic scope" value="Eukaryota"/>
</dbReference>
<feature type="transmembrane region" description="Helical" evidence="11">
    <location>
        <begin position="7"/>
        <end position="26"/>
    </location>
</feature>
<name>D6W8X6_TRICA</name>
<reference evidence="12 13" key="2">
    <citation type="journal article" date="2010" name="Nucleic Acids Res.">
        <title>BeetleBase in 2010: revisions to provide comprehensive genomic information for Tribolium castaneum.</title>
        <authorList>
            <person name="Kim H.S."/>
            <person name="Murphy T."/>
            <person name="Xia J."/>
            <person name="Caragea D."/>
            <person name="Park Y."/>
            <person name="Beeman R.W."/>
            <person name="Lorenzen M.D."/>
            <person name="Butcher S."/>
            <person name="Manak J.R."/>
            <person name="Brown S.J."/>
        </authorList>
    </citation>
    <scope>GENOME REANNOTATION</scope>
    <source>
        <strain evidence="12 13">Georgia GA2</strain>
    </source>
</reference>
<evidence type="ECO:0000256" key="1">
    <source>
        <dbReference type="ARBA" id="ARBA00004477"/>
    </source>
</evidence>
<protein>
    <recommendedName>
        <fullName evidence="11">Acyltransferase</fullName>
        <ecNumber evidence="11">2.3.1.-</ecNumber>
    </recommendedName>
</protein>
<dbReference type="Proteomes" id="UP000007266">
    <property type="component" value="Linkage group 2"/>
</dbReference>
<keyword evidence="13" id="KW-1185">Reference proteome</keyword>
<evidence type="ECO:0000256" key="5">
    <source>
        <dbReference type="ARBA" id="ARBA00022692"/>
    </source>
</evidence>
<dbReference type="PANTHER" id="PTHR12317:SF79">
    <property type="entry name" value="ACYLTRANSFERASE"/>
    <property type="match status" value="1"/>
</dbReference>
<evidence type="ECO:0000313" key="13">
    <source>
        <dbReference type="Proteomes" id="UP000007266"/>
    </source>
</evidence>
<sequence>MTQLFELIAATLWFWTFSIGFLVSIISSVTILFCPTLRWVLLAYLLWIWYDRKTSERGGRPIPWVRTFLWWRLMKNYFSHKLISNENDEFDPKKNYLFACYPHGMLPVGTFASFVDGFRSSFPKHEAYTTVLNIQFWMPVIRELFLSIGAVSVSGPSIKYLLSNEKGGNIVSILIGGADESKYSKPGKYKIILNKRKGFVKMALQTGAPLVPVFSFGETDVFDQVDFPGFGCIRDLVKNTLQVGLVIPKGKFFICPQRVPVVTVVGSPINVTKTANPTNEQIDELHRQFVDGIKTLFDQYKHRYVKNPDKTVLEIV</sequence>
<keyword evidence="9 11" id="KW-0472">Membrane</keyword>
<dbReference type="GO" id="GO:0005789">
    <property type="term" value="C:endoplasmic reticulum membrane"/>
    <property type="evidence" value="ECO:0000318"/>
    <property type="project" value="GO_Central"/>
</dbReference>
<dbReference type="GO" id="GO:0004144">
    <property type="term" value="F:diacylglycerol O-acyltransferase activity"/>
    <property type="evidence" value="ECO:0000318"/>
    <property type="project" value="GO_Central"/>
</dbReference>
<comment type="caution">
    <text evidence="11">Lacks conserved residue(s) required for the propagation of feature annotation.</text>
</comment>
<dbReference type="SUPFAM" id="SSF69593">
    <property type="entry name" value="Glycerol-3-phosphate (1)-acyltransferase"/>
    <property type="match status" value="1"/>
</dbReference>
<keyword evidence="10" id="KW-0012">Acyltransferase</keyword>
<keyword evidence="4 11" id="KW-0808">Transferase</keyword>
<dbReference type="CDD" id="cd07987">
    <property type="entry name" value="LPLAT_MGAT-like"/>
    <property type="match status" value="1"/>
</dbReference>
<evidence type="ECO:0000256" key="4">
    <source>
        <dbReference type="ARBA" id="ARBA00022679"/>
    </source>
</evidence>
<dbReference type="HOGENOM" id="CLU_023995_0_1_1"/>
<keyword evidence="8" id="KW-0443">Lipid metabolism</keyword>
<dbReference type="GO" id="GO:0019432">
    <property type="term" value="P:triglyceride biosynthetic process"/>
    <property type="evidence" value="ECO:0000318"/>
    <property type="project" value="GO_Central"/>
</dbReference>
<dbReference type="OMA" id="WIKNWTL"/>
<evidence type="ECO:0000256" key="10">
    <source>
        <dbReference type="ARBA" id="ARBA00023315"/>
    </source>
</evidence>
<keyword evidence="6 11" id="KW-0256">Endoplasmic reticulum</keyword>
<dbReference type="InterPro" id="IPR007130">
    <property type="entry name" value="DAGAT"/>
</dbReference>
<evidence type="ECO:0000256" key="8">
    <source>
        <dbReference type="ARBA" id="ARBA00023098"/>
    </source>
</evidence>
<dbReference type="EC" id="2.3.1.-" evidence="11"/>
<dbReference type="OrthoDB" id="264532at2759"/>
<keyword evidence="7 11" id="KW-1133">Transmembrane helix</keyword>
<evidence type="ECO:0000313" key="12">
    <source>
        <dbReference type="EMBL" id="EEZ98239.1"/>
    </source>
</evidence>
<keyword evidence="3" id="KW-0444">Lipid biosynthesis</keyword>
<gene>
    <name evidence="12" type="primary">AUGUSTUS-3.0.2_00678</name>
    <name evidence="12" type="ORF">TcasGA2_TC000678</name>
</gene>
<organism evidence="12 13">
    <name type="scientific">Tribolium castaneum</name>
    <name type="common">Red flour beetle</name>
    <dbReference type="NCBI Taxonomy" id="7070"/>
    <lineage>
        <taxon>Eukaryota</taxon>
        <taxon>Metazoa</taxon>
        <taxon>Ecdysozoa</taxon>
        <taxon>Arthropoda</taxon>
        <taxon>Hexapoda</taxon>
        <taxon>Insecta</taxon>
        <taxon>Pterygota</taxon>
        <taxon>Neoptera</taxon>
        <taxon>Endopterygota</taxon>
        <taxon>Coleoptera</taxon>
        <taxon>Polyphaga</taxon>
        <taxon>Cucujiformia</taxon>
        <taxon>Tenebrionidae</taxon>
        <taxon>Tenebrionidae incertae sedis</taxon>
        <taxon>Tribolium</taxon>
    </lineage>
</organism>
<proteinExistence type="inferred from homology"/>
<accession>D6W8X6</accession>
<evidence type="ECO:0000256" key="11">
    <source>
        <dbReference type="RuleBase" id="RU367023"/>
    </source>
</evidence>
<reference evidence="12 13" key="1">
    <citation type="journal article" date="2008" name="Nature">
        <title>The genome of the model beetle and pest Tribolium castaneum.</title>
        <authorList>
            <consortium name="Tribolium Genome Sequencing Consortium"/>
            <person name="Richards S."/>
            <person name="Gibbs R.A."/>
            <person name="Weinstock G.M."/>
            <person name="Brown S.J."/>
            <person name="Denell R."/>
            <person name="Beeman R.W."/>
            <person name="Gibbs R."/>
            <person name="Beeman R.W."/>
            <person name="Brown S.J."/>
            <person name="Bucher G."/>
            <person name="Friedrich M."/>
            <person name="Grimmelikhuijzen C.J."/>
            <person name="Klingler M."/>
            <person name="Lorenzen M."/>
            <person name="Richards S."/>
            <person name="Roth S."/>
            <person name="Schroder R."/>
            <person name="Tautz D."/>
            <person name="Zdobnov E.M."/>
            <person name="Muzny D."/>
            <person name="Gibbs R.A."/>
            <person name="Weinstock G.M."/>
            <person name="Attaway T."/>
            <person name="Bell S."/>
            <person name="Buhay C.J."/>
            <person name="Chandrabose M.N."/>
            <person name="Chavez D."/>
            <person name="Clerk-Blankenburg K.P."/>
            <person name="Cree A."/>
            <person name="Dao M."/>
            <person name="Davis C."/>
            <person name="Chacko J."/>
            <person name="Dinh H."/>
            <person name="Dugan-Rocha S."/>
            <person name="Fowler G."/>
            <person name="Garner T.T."/>
            <person name="Garnes J."/>
            <person name="Gnirke A."/>
            <person name="Hawes A."/>
            <person name="Hernandez J."/>
            <person name="Hines S."/>
            <person name="Holder M."/>
            <person name="Hume J."/>
            <person name="Jhangiani S.N."/>
            <person name="Joshi V."/>
            <person name="Khan Z.M."/>
            <person name="Jackson L."/>
            <person name="Kovar C."/>
            <person name="Kowis A."/>
            <person name="Lee S."/>
            <person name="Lewis L.R."/>
            <person name="Margolis J."/>
            <person name="Morgan M."/>
            <person name="Nazareth L.V."/>
            <person name="Nguyen N."/>
            <person name="Okwuonu G."/>
            <person name="Parker D."/>
            <person name="Richards S."/>
            <person name="Ruiz S.J."/>
            <person name="Santibanez J."/>
            <person name="Savard J."/>
            <person name="Scherer S.E."/>
            <person name="Schneider B."/>
            <person name="Sodergren E."/>
            <person name="Tautz D."/>
            <person name="Vattahil S."/>
            <person name="Villasana D."/>
            <person name="White C.S."/>
            <person name="Wright R."/>
            <person name="Park Y."/>
            <person name="Beeman R.W."/>
            <person name="Lord J."/>
            <person name="Oppert B."/>
            <person name="Lorenzen M."/>
            <person name="Brown S."/>
            <person name="Wang L."/>
            <person name="Savard J."/>
            <person name="Tautz D."/>
            <person name="Richards S."/>
            <person name="Weinstock G."/>
            <person name="Gibbs R.A."/>
            <person name="Liu Y."/>
            <person name="Worley K."/>
            <person name="Weinstock G."/>
            <person name="Elsik C.G."/>
            <person name="Reese J.T."/>
            <person name="Elhaik E."/>
            <person name="Landan G."/>
            <person name="Graur D."/>
            <person name="Arensburger P."/>
            <person name="Atkinson P."/>
            <person name="Beeman R.W."/>
            <person name="Beidler J."/>
            <person name="Brown S.J."/>
            <person name="Demuth J.P."/>
            <person name="Drury D.W."/>
            <person name="Du Y.Z."/>
            <person name="Fujiwara H."/>
            <person name="Lorenzen M."/>
            <person name="Maselli V."/>
            <person name="Osanai M."/>
            <person name="Park Y."/>
            <person name="Robertson H.M."/>
            <person name="Tu Z."/>
            <person name="Wang J.J."/>
            <person name="Wang S."/>
            <person name="Richards S."/>
            <person name="Song H."/>
            <person name="Zhang L."/>
            <person name="Sodergren E."/>
            <person name="Werner D."/>
            <person name="Stanke M."/>
            <person name="Morgenstern B."/>
            <person name="Solovyev V."/>
            <person name="Kosarev P."/>
            <person name="Brown G."/>
            <person name="Chen H.C."/>
            <person name="Ermolaeva O."/>
            <person name="Hlavina W."/>
            <person name="Kapustin Y."/>
            <person name="Kiryutin B."/>
            <person name="Kitts P."/>
            <person name="Maglott D."/>
            <person name="Pruitt K."/>
            <person name="Sapojnikov V."/>
            <person name="Souvorov A."/>
            <person name="Mackey A.J."/>
            <person name="Waterhouse R.M."/>
            <person name="Wyder S."/>
            <person name="Zdobnov E.M."/>
            <person name="Zdobnov E.M."/>
            <person name="Wyder S."/>
            <person name="Kriventseva E.V."/>
            <person name="Kadowaki T."/>
            <person name="Bork P."/>
            <person name="Aranda M."/>
            <person name="Bao R."/>
            <person name="Beermann A."/>
            <person name="Berns N."/>
            <person name="Bolognesi R."/>
            <person name="Bonneton F."/>
            <person name="Bopp D."/>
            <person name="Brown S.J."/>
            <person name="Bucher G."/>
            <person name="Butts T."/>
            <person name="Chaumot A."/>
            <person name="Denell R.E."/>
            <person name="Ferrier D.E."/>
            <person name="Friedrich M."/>
            <person name="Gordon C.M."/>
            <person name="Jindra M."/>
            <person name="Klingler M."/>
            <person name="Lan Q."/>
            <person name="Lattorff H.M."/>
            <person name="Laudet V."/>
            <person name="von Levetsow C."/>
            <person name="Liu Z."/>
            <person name="Lutz R."/>
            <person name="Lynch J.A."/>
            <person name="da Fonseca R.N."/>
            <person name="Posnien N."/>
            <person name="Reuter R."/>
            <person name="Roth S."/>
            <person name="Savard J."/>
            <person name="Schinko J.B."/>
            <person name="Schmitt C."/>
            <person name="Schoppmeier M."/>
            <person name="Schroder R."/>
            <person name="Shippy T.D."/>
            <person name="Simonnet F."/>
            <person name="Marques-Souza H."/>
            <person name="Tautz D."/>
            <person name="Tomoyasu Y."/>
            <person name="Trauner J."/>
            <person name="Van der Zee M."/>
            <person name="Vervoort M."/>
            <person name="Wittkopp N."/>
            <person name="Wimmer E.A."/>
            <person name="Yang X."/>
            <person name="Jones A.K."/>
            <person name="Sattelle D.B."/>
            <person name="Ebert P.R."/>
            <person name="Nelson D."/>
            <person name="Scott J.G."/>
            <person name="Beeman R.W."/>
            <person name="Muthukrishnan S."/>
            <person name="Kramer K.J."/>
            <person name="Arakane Y."/>
            <person name="Beeman R.W."/>
            <person name="Zhu Q."/>
            <person name="Hogenkamp D."/>
            <person name="Dixit R."/>
            <person name="Oppert B."/>
            <person name="Jiang H."/>
            <person name="Zou Z."/>
            <person name="Marshall J."/>
            <person name="Elpidina E."/>
            <person name="Vinokurov K."/>
            <person name="Oppert C."/>
            <person name="Zou Z."/>
            <person name="Evans J."/>
            <person name="Lu Z."/>
            <person name="Zhao P."/>
            <person name="Sumathipala N."/>
            <person name="Altincicek B."/>
            <person name="Vilcinskas A."/>
            <person name="Williams M."/>
            <person name="Hultmark D."/>
            <person name="Hetru C."/>
            <person name="Jiang H."/>
            <person name="Grimmelikhuijzen C.J."/>
            <person name="Hauser F."/>
            <person name="Cazzamali G."/>
            <person name="Williamson M."/>
            <person name="Park Y."/>
            <person name="Li B."/>
            <person name="Tanaka Y."/>
            <person name="Predel R."/>
            <person name="Neupert S."/>
            <person name="Schachtner J."/>
            <person name="Verleyen P."/>
            <person name="Raible F."/>
            <person name="Bork P."/>
            <person name="Friedrich M."/>
            <person name="Walden K.K."/>
            <person name="Robertson H.M."/>
            <person name="Angeli S."/>
            <person name="Foret S."/>
            <person name="Bucher G."/>
            <person name="Schuetz S."/>
            <person name="Maleszka R."/>
            <person name="Wimmer E.A."/>
            <person name="Beeman R.W."/>
            <person name="Lorenzen M."/>
            <person name="Tomoyasu Y."/>
            <person name="Miller S.C."/>
            <person name="Grossmann D."/>
            <person name="Bucher G."/>
        </authorList>
    </citation>
    <scope>NUCLEOTIDE SEQUENCE [LARGE SCALE GENOMIC DNA]</scope>
    <source>
        <strain evidence="12 13">Georgia GA2</strain>
    </source>
</reference>
<dbReference type="AlphaFoldDB" id="D6W8X6"/>
<evidence type="ECO:0000256" key="9">
    <source>
        <dbReference type="ARBA" id="ARBA00023136"/>
    </source>
</evidence>